<sequence length="153" mass="16230">MTAAKPSAFDEPSSPLAGLCGFRNMDLALRILNVVICIAVLVVGAVATSRSGVLLIGILGPPAAATILWSLLQFGLSLSKWEYLNFRSRFRMAVGIIITLGWVIAVVCLALFRDWWGDGRIFSYTTSPESDSSRGRLVARLTAAGLGLGCAAA</sequence>
<gene>
    <name evidence="2" type="ORF">MAM_06107</name>
</gene>
<dbReference type="RefSeq" id="XP_040677068.1">
    <property type="nucleotide sequence ID" value="XM_040824905.1"/>
</dbReference>
<feature type="transmembrane region" description="Helical" evidence="1">
    <location>
        <begin position="92"/>
        <end position="112"/>
    </location>
</feature>
<accession>A0A0B2WR79</accession>
<evidence type="ECO:0000256" key="1">
    <source>
        <dbReference type="SAM" id="Phobius"/>
    </source>
</evidence>
<keyword evidence="3" id="KW-1185">Reference proteome</keyword>
<feature type="transmembrane region" description="Helical" evidence="1">
    <location>
        <begin position="53"/>
        <end position="72"/>
    </location>
</feature>
<organism evidence="2 3">
    <name type="scientific">Metarhizium album (strain ARSEF 1941)</name>
    <dbReference type="NCBI Taxonomy" id="1081103"/>
    <lineage>
        <taxon>Eukaryota</taxon>
        <taxon>Fungi</taxon>
        <taxon>Dikarya</taxon>
        <taxon>Ascomycota</taxon>
        <taxon>Pezizomycotina</taxon>
        <taxon>Sordariomycetes</taxon>
        <taxon>Hypocreomycetidae</taxon>
        <taxon>Hypocreales</taxon>
        <taxon>Clavicipitaceae</taxon>
        <taxon>Metarhizium</taxon>
    </lineage>
</organism>
<dbReference type="GeneID" id="63740562"/>
<keyword evidence="1" id="KW-0812">Transmembrane</keyword>
<name>A0A0B2WR79_METAS</name>
<dbReference type="Proteomes" id="UP000030816">
    <property type="component" value="Unassembled WGS sequence"/>
</dbReference>
<dbReference type="AlphaFoldDB" id="A0A0B2WR79"/>
<dbReference type="HOGENOM" id="CLU_1713690_0_0_1"/>
<keyword evidence="1" id="KW-1133">Transmembrane helix</keyword>
<dbReference type="OrthoDB" id="4957221at2759"/>
<evidence type="ECO:0000313" key="3">
    <source>
        <dbReference type="Proteomes" id="UP000030816"/>
    </source>
</evidence>
<comment type="caution">
    <text evidence="2">The sequence shown here is derived from an EMBL/GenBank/DDBJ whole genome shotgun (WGS) entry which is preliminary data.</text>
</comment>
<proteinExistence type="predicted"/>
<evidence type="ECO:0000313" key="2">
    <source>
        <dbReference type="EMBL" id="KHN96002.1"/>
    </source>
</evidence>
<keyword evidence="1" id="KW-0472">Membrane</keyword>
<feature type="transmembrane region" description="Helical" evidence="1">
    <location>
        <begin position="27"/>
        <end position="46"/>
    </location>
</feature>
<dbReference type="EMBL" id="AZHE01000018">
    <property type="protein sequence ID" value="KHN96002.1"/>
    <property type="molecule type" value="Genomic_DNA"/>
</dbReference>
<reference evidence="2 3" key="1">
    <citation type="journal article" date="2014" name="Proc. Natl. Acad. Sci. U.S.A.">
        <title>Trajectory and genomic determinants of fungal-pathogen speciation and host adaptation.</title>
        <authorList>
            <person name="Hu X."/>
            <person name="Xiao G."/>
            <person name="Zheng P."/>
            <person name="Shang Y."/>
            <person name="Su Y."/>
            <person name="Zhang X."/>
            <person name="Liu X."/>
            <person name="Zhan S."/>
            <person name="St Leger R.J."/>
            <person name="Wang C."/>
        </authorList>
    </citation>
    <scope>NUCLEOTIDE SEQUENCE [LARGE SCALE GENOMIC DNA]</scope>
    <source>
        <strain evidence="2 3">ARSEF 1941</strain>
    </source>
</reference>
<protein>
    <submittedName>
        <fullName evidence="2">Uncharacterized protein</fullName>
    </submittedName>
</protein>